<dbReference type="AlphaFoldDB" id="A0A8H6M1U0"/>
<comment type="caution">
    <text evidence="3">The sequence shown here is derived from an EMBL/GenBank/DDBJ whole genome shotgun (WGS) entry which is preliminary data.</text>
</comment>
<protein>
    <recommendedName>
        <fullName evidence="5">NAD(P)-binding protein</fullName>
    </recommendedName>
</protein>
<dbReference type="InterPro" id="IPR023401">
    <property type="entry name" value="ODC_N"/>
</dbReference>
<evidence type="ECO:0008006" key="5">
    <source>
        <dbReference type="Google" id="ProtNLM"/>
    </source>
</evidence>
<dbReference type="InterPro" id="IPR003462">
    <property type="entry name" value="ODC_Mu_crystall"/>
</dbReference>
<dbReference type="InterPro" id="IPR036291">
    <property type="entry name" value="NAD(P)-bd_dom_sf"/>
</dbReference>
<dbReference type="Pfam" id="PF02423">
    <property type="entry name" value="OCD_Mu_crystall"/>
    <property type="match status" value="1"/>
</dbReference>
<dbReference type="PIRSF" id="PIRSF001439">
    <property type="entry name" value="CryM"/>
    <property type="match status" value="1"/>
</dbReference>
<accession>A0A8H6M1U0</accession>
<evidence type="ECO:0000313" key="3">
    <source>
        <dbReference type="EMBL" id="KAF6749136.1"/>
    </source>
</evidence>
<feature type="compositionally biased region" description="Basic and acidic residues" evidence="2">
    <location>
        <begin position="39"/>
        <end position="50"/>
    </location>
</feature>
<gene>
    <name evidence="3" type="ORF">DFP72DRAFT_549156</name>
</gene>
<dbReference type="PANTHER" id="PTHR13812:SF19">
    <property type="entry name" value="KETIMINE REDUCTASE MU-CRYSTALLIN"/>
    <property type="match status" value="1"/>
</dbReference>
<evidence type="ECO:0000313" key="4">
    <source>
        <dbReference type="Proteomes" id="UP000521943"/>
    </source>
</evidence>
<dbReference type="SUPFAM" id="SSF51735">
    <property type="entry name" value="NAD(P)-binding Rossmann-fold domains"/>
    <property type="match status" value="1"/>
</dbReference>
<dbReference type="GO" id="GO:0005737">
    <property type="term" value="C:cytoplasm"/>
    <property type="evidence" value="ECO:0007669"/>
    <property type="project" value="TreeGrafter"/>
</dbReference>
<evidence type="ECO:0000256" key="1">
    <source>
        <dbReference type="ARBA" id="ARBA00008903"/>
    </source>
</evidence>
<dbReference type="EMBL" id="JACGCI010000066">
    <property type="protein sequence ID" value="KAF6749136.1"/>
    <property type="molecule type" value="Genomic_DNA"/>
</dbReference>
<organism evidence="3 4">
    <name type="scientific">Ephemerocybe angulata</name>
    <dbReference type="NCBI Taxonomy" id="980116"/>
    <lineage>
        <taxon>Eukaryota</taxon>
        <taxon>Fungi</taxon>
        <taxon>Dikarya</taxon>
        <taxon>Basidiomycota</taxon>
        <taxon>Agaricomycotina</taxon>
        <taxon>Agaricomycetes</taxon>
        <taxon>Agaricomycetidae</taxon>
        <taxon>Agaricales</taxon>
        <taxon>Agaricineae</taxon>
        <taxon>Psathyrellaceae</taxon>
        <taxon>Ephemerocybe</taxon>
    </lineage>
</organism>
<dbReference type="Gene3D" id="3.30.1780.10">
    <property type="entry name" value="ornithine cyclodeaminase, domain 1"/>
    <property type="match status" value="1"/>
</dbReference>
<feature type="region of interest" description="Disordered" evidence="2">
    <location>
        <begin position="38"/>
        <end position="59"/>
    </location>
</feature>
<comment type="similarity">
    <text evidence="1">Belongs to the ornithine cyclodeaminase/mu-crystallin family.</text>
</comment>
<dbReference type="OrthoDB" id="41492at2759"/>
<evidence type="ECO:0000256" key="2">
    <source>
        <dbReference type="SAM" id="MobiDB-lite"/>
    </source>
</evidence>
<dbReference type="PANTHER" id="PTHR13812">
    <property type="entry name" value="KETIMINE REDUCTASE MU-CRYSTALLIN"/>
    <property type="match status" value="1"/>
</dbReference>
<sequence>MSLRVLSASDVERISLAFSPVDLQCLMAQVFHAVSASSKSEEGGNHEGDQATRASPVQIPHRTSVATENHTVLFMPAHLGRLSSQNLDTPGSLTAEGTSIKIVSVPKASDPRGLPATTIVLDETKGSAKAVVNSRTLTALRNAAGSLLSTSLIARRTPKHIVAFGAGNQILYHLDLHLRFFPHVEKCTIVNRTLNDRVELLVQRLSQSFGHIQFASFASATSPDSHSIKRIEEAIGSADIIICATSSTTPLFPSSWVSPGTHLILIGSYTPQMHEVDSDLILRATSGNGQLLVDSRAACFKEAGELISSKVGQDRVTEIGELLPKGEFGDLDIERLKLQLEVPSKGGLNPPTERKGVSEGVTILKSVGIGLQDVAISSAVVSRAEELGIGAIIHNYDI</sequence>
<name>A0A8H6M1U0_9AGAR</name>
<proteinExistence type="inferred from homology"/>
<reference evidence="3 4" key="1">
    <citation type="submission" date="2020-07" db="EMBL/GenBank/DDBJ databases">
        <title>Comparative genomics of pyrophilous fungi reveals a link between fire events and developmental genes.</title>
        <authorList>
            <consortium name="DOE Joint Genome Institute"/>
            <person name="Steindorff A.S."/>
            <person name="Carver A."/>
            <person name="Calhoun S."/>
            <person name="Stillman K."/>
            <person name="Liu H."/>
            <person name="Lipzen A."/>
            <person name="Pangilinan J."/>
            <person name="Labutti K."/>
            <person name="Bruns T.D."/>
            <person name="Grigoriev I.V."/>
        </authorList>
    </citation>
    <scope>NUCLEOTIDE SEQUENCE [LARGE SCALE GENOMIC DNA]</scope>
    <source>
        <strain evidence="3 4">CBS 144469</strain>
    </source>
</reference>
<keyword evidence="4" id="KW-1185">Reference proteome</keyword>
<dbReference type="Proteomes" id="UP000521943">
    <property type="component" value="Unassembled WGS sequence"/>
</dbReference>
<dbReference type="Gene3D" id="3.40.50.720">
    <property type="entry name" value="NAD(P)-binding Rossmann-like Domain"/>
    <property type="match status" value="1"/>
</dbReference>